<reference evidence="3" key="1">
    <citation type="submission" date="2021-01" db="EMBL/GenBank/DDBJ databases">
        <authorList>
            <person name="Corre E."/>
            <person name="Pelletier E."/>
            <person name="Niang G."/>
            <person name="Scheremetjew M."/>
            <person name="Finn R."/>
            <person name="Kale V."/>
            <person name="Holt S."/>
            <person name="Cochrane G."/>
            <person name="Meng A."/>
            <person name="Brown T."/>
            <person name="Cohen L."/>
        </authorList>
    </citation>
    <scope>NUCLEOTIDE SEQUENCE</scope>
    <source>
        <strain evidence="3">CCAP 955/1</strain>
    </source>
</reference>
<dbReference type="Pfam" id="PF07896">
    <property type="entry name" value="DUF1674"/>
    <property type="match status" value="1"/>
</dbReference>
<organism evidence="3">
    <name type="scientific">Spumella elongata</name>
    <dbReference type="NCBI Taxonomy" id="89044"/>
    <lineage>
        <taxon>Eukaryota</taxon>
        <taxon>Sar</taxon>
        <taxon>Stramenopiles</taxon>
        <taxon>Ochrophyta</taxon>
        <taxon>Chrysophyceae</taxon>
        <taxon>Chromulinales</taxon>
        <taxon>Chromulinaceae</taxon>
        <taxon>Spumella</taxon>
    </lineage>
</organism>
<evidence type="ECO:0000313" key="3">
    <source>
        <dbReference type="EMBL" id="CAE0274595.1"/>
    </source>
</evidence>
<evidence type="ECO:0000256" key="2">
    <source>
        <dbReference type="SAM" id="MobiDB-lite"/>
    </source>
</evidence>
<proteinExistence type="inferred from homology"/>
<protein>
    <recommendedName>
        <fullName evidence="4">Succinate dehydrogenase assembly factor 4, mitochondrial</fullName>
    </recommendedName>
</protein>
<evidence type="ECO:0008006" key="4">
    <source>
        <dbReference type="Google" id="ProtNLM"/>
    </source>
</evidence>
<evidence type="ECO:0000256" key="1">
    <source>
        <dbReference type="ARBA" id="ARBA00005701"/>
    </source>
</evidence>
<gene>
    <name evidence="3" type="ORF">SELO1098_LOCUS3422</name>
</gene>
<feature type="compositionally biased region" description="Basic and acidic residues" evidence="2">
    <location>
        <begin position="93"/>
        <end position="112"/>
    </location>
</feature>
<dbReference type="InterPro" id="IPR012875">
    <property type="entry name" value="SDHF4"/>
</dbReference>
<sequence length="112" mass="12521">MRRVILSSVRVGNVIRHNQRFATTVQVDHTKAPKKESLEAVKFNPAANKIAGKEEAASKCGPEDDPNELDEMEEMFIEGPAGLEWNGPTRGGKRPEPTRFGDWERKGRASDF</sequence>
<accession>A0A7S3GRS8</accession>
<dbReference type="EMBL" id="HBIC01006543">
    <property type="protein sequence ID" value="CAE0274595.1"/>
    <property type="molecule type" value="Transcribed_RNA"/>
</dbReference>
<name>A0A7S3GRS8_9STRA</name>
<feature type="region of interest" description="Disordered" evidence="2">
    <location>
        <begin position="80"/>
        <end position="112"/>
    </location>
</feature>
<dbReference type="AlphaFoldDB" id="A0A7S3GRS8"/>
<comment type="similarity">
    <text evidence="1">Belongs to the SDHAF4 family.</text>
</comment>